<dbReference type="EMBL" id="AY714835">
    <property type="protein sequence ID" value="QNR61634.1"/>
    <property type="molecule type" value="Genomic_DNA"/>
</dbReference>
<keyword evidence="1" id="KW-0472">Membrane</keyword>
<proteinExistence type="predicted"/>
<gene>
    <name evidence="2" type="ORF">GZ22D9_45</name>
</gene>
<protein>
    <recommendedName>
        <fullName evidence="3">Small integral membrane protein</fullName>
    </recommendedName>
</protein>
<dbReference type="AlphaFoldDB" id="A0A7H0XS26"/>
<keyword evidence="1" id="KW-0812">Transmembrane</keyword>
<evidence type="ECO:0000256" key="1">
    <source>
        <dbReference type="SAM" id="Phobius"/>
    </source>
</evidence>
<feature type="transmembrane region" description="Helical" evidence="1">
    <location>
        <begin position="62"/>
        <end position="82"/>
    </location>
</feature>
<sequence>MSQNKPDFSTEIDDEQNYDPKFTKELLLHIDNLFHLRVNIFLVAEAIFFAAFATVWDATFKIVQILLCSAALVFTLSLWYALLRLNKGFFWLVEKYTILETSGLYREYRHLGHRGLDENALVFTWLLPLMTTVFWVLLLLAVVGVFG</sequence>
<organism evidence="2">
    <name type="scientific">Uncultured archaeon GZfos26G2</name>
    <dbReference type="NCBI Taxonomy" id="3386331"/>
    <lineage>
        <taxon>Archaea</taxon>
        <taxon>Methanobacteriati</taxon>
        <taxon>Methanobacteriota</taxon>
        <taxon>Stenosarchaea group</taxon>
        <taxon>Methanomicrobia</taxon>
        <taxon>Candidatus Methanophagales</taxon>
        <taxon>Candidatus Methanophagaceae</taxon>
        <taxon>Candidatus Methanophaga</taxon>
    </lineage>
</organism>
<name>A0A7H0XS26_UNCAG</name>
<evidence type="ECO:0000313" key="2">
    <source>
        <dbReference type="EMBL" id="QNR61634.1"/>
    </source>
</evidence>
<feature type="transmembrane region" description="Helical" evidence="1">
    <location>
        <begin position="122"/>
        <end position="146"/>
    </location>
</feature>
<evidence type="ECO:0008006" key="3">
    <source>
        <dbReference type="Google" id="ProtNLM"/>
    </source>
</evidence>
<reference evidence="2" key="1">
    <citation type="journal article" date="2004" name="Science">
        <title>Reverse methanogenesis: testing the hypothesis with environmental genomics.</title>
        <authorList>
            <person name="Hallam S.J."/>
            <person name="Putnam N."/>
            <person name="Preston C.M."/>
            <person name="Detter J.C."/>
            <person name="Rokhsar D."/>
            <person name="Richardson P.M."/>
            <person name="DeLong E.F."/>
        </authorList>
    </citation>
    <scope>NUCLEOTIDE SEQUENCE</scope>
</reference>
<keyword evidence="1" id="KW-1133">Transmembrane helix</keyword>
<feature type="transmembrane region" description="Helical" evidence="1">
    <location>
        <begin position="34"/>
        <end position="55"/>
    </location>
</feature>
<accession>A0A7H0XS26</accession>